<sequence>MRTQAMKFQKQIIAFSCALALVGCAIQPPAETAAAIDREQLQVDPEVNYFVAVTELLSQRIVQPGGEALLQIQYAVKARSNGDLAWKVTWFDPNGIVVKGVGESYRKASLLTGQTRYFTATAPHTRVTDYQLHLREPQQ</sequence>
<feature type="chain" id="PRO_5005206036" description="DUF1425 domain-containing protein" evidence="1">
    <location>
        <begin position="21"/>
        <end position="139"/>
    </location>
</feature>
<proteinExistence type="predicted"/>
<accession>A0A0H4I392</accession>
<dbReference type="EMBL" id="CP011494">
    <property type="protein sequence ID" value="AKO53521.1"/>
    <property type="molecule type" value="Genomic_DNA"/>
</dbReference>
<name>A0A0H4I392_9GAMM</name>
<dbReference type="AlphaFoldDB" id="A0A0H4I392"/>
<evidence type="ECO:0000313" key="2">
    <source>
        <dbReference type="EMBL" id="AKO53521.1"/>
    </source>
</evidence>
<organism evidence="2 3">
    <name type="scientific">Marinobacter psychrophilus</name>
    <dbReference type="NCBI Taxonomy" id="330734"/>
    <lineage>
        <taxon>Bacteria</taxon>
        <taxon>Pseudomonadati</taxon>
        <taxon>Pseudomonadota</taxon>
        <taxon>Gammaproteobacteria</taxon>
        <taxon>Pseudomonadales</taxon>
        <taxon>Marinobacteraceae</taxon>
        <taxon>Marinobacter</taxon>
    </lineage>
</organism>
<dbReference type="InterPro" id="IPR010824">
    <property type="entry name" value="DUF1425"/>
</dbReference>
<dbReference type="PROSITE" id="PS51257">
    <property type="entry name" value="PROKAR_LIPOPROTEIN"/>
    <property type="match status" value="1"/>
</dbReference>
<gene>
    <name evidence="2" type="ORF">ABA45_14765</name>
</gene>
<keyword evidence="3" id="KW-1185">Reference proteome</keyword>
<protein>
    <recommendedName>
        <fullName evidence="4">DUF1425 domain-containing protein</fullName>
    </recommendedName>
</protein>
<reference evidence="2 3" key="1">
    <citation type="submission" date="2015-05" db="EMBL/GenBank/DDBJ databases">
        <title>Complete genome of Marinobacter psychrophilus strain 20041T isolated from sea-ice of the Canadian Basin.</title>
        <authorList>
            <person name="Song L."/>
            <person name="Ren L."/>
            <person name="Yu Y."/>
            <person name="Wang X."/>
        </authorList>
    </citation>
    <scope>NUCLEOTIDE SEQUENCE [LARGE SCALE GENOMIC DNA]</scope>
    <source>
        <strain evidence="2 3">20041</strain>
    </source>
</reference>
<dbReference type="Proteomes" id="UP000036406">
    <property type="component" value="Chromosome"/>
</dbReference>
<feature type="signal peptide" evidence="1">
    <location>
        <begin position="1"/>
        <end position="20"/>
    </location>
</feature>
<dbReference type="KEGG" id="mpq:ABA45_14765"/>
<dbReference type="InterPro" id="IPR038483">
    <property type="entry name" value="YcfL-like_sf"/>
</dbReference>
<dbReference type="Gene3D" id="2.60.40.3230">
    <property type="match status" value="1"/>
</dbReference>
<evidence type="ECO:0008006" key="4">
    <source>
        <dbReference type="Google" id="ProtNLM"/>
    </source>
</evidence>
<dbReference type="CDD" id="cd09030">
    <property type="entry name" value="DUF1425"/>
    <property type="match status" value="1"/>
</dbReference>
<dbReference type="PATRIC" id="fig|330734.3.peg.3111"/>
<dbReference type="STRING" id="330734.ABA45_14765"/>
<evidence type="ECO:0000256" key="1">
    <source>
        <dbReference type="SAM" id="SignalP"/>
    </source>
</evidence>
<evidence type="ECO:0000313" key="3">
    <source>
        <dbReference type="Proteomes" id="UP000036406"/>
    </source>
</evidence>
<dbReference type="Pfam" id="PF07233">
    <property type="entry name" value="DUF1425"/>
    <property type="match status" value="1"/>
</dbReference>
<keyword evidence="1" id="KW-0732">Signal</keyword>